<reference evidence="3 4" key="1">
    <citation type="submission" date="2018-08" db="EMBL/GenBank/DDBJ databases">
        <title>A genome reference for cultivated species of the human gut microbiota.</title>
        <authorList>
            <person name="Zou Y."/>
            <person name="Xue W."/>
            <person name="Luo G."/>
        </authorList>
    </citation>
    <scope>NUCLEOTIDE SEQUENCE [LARGE SCALE GENOMIC DNA]</scope>
    <source>
        <strain evidence="3 4">AF22-1</strain>
    </source>
</reference>
<dbReference type="InterPro" id="IPR050194">
    <property type="entry name" value="Glycosyltransferase_grp1"/>
</dbReference>
<gene>
    <name evidence="3" type="ORF">DWX90_10290</name>
</gene>
<dbReference type="Pfam" id="PF00534">
    <property type="entry name" value="Glycos_transf_1"/>
    <property type="match status" value="1"/>
</dbReference>
<protein>
    <submittedName>
        <fullName evidence="3">Glycosyltransferase</fullName>
    </submittedName>
</protein>
<evidence type="ECO:0000313" key="4">
    <source>
        <dbReference type="Proteomes" id="UP000286113"/>
    </source>
</evidence>
<accession>A0AA92TL10</accession>
<dbReference type="PANTHER" id="PTHR45947">
    <property type="entry name" value="SULFOQUINOVOSYL TRANSFERASE SQD2"/>
    <property type="match status" value="1"/>
</dbReference>
<dbReference type="Pfam" id="PF13439">
    <property type="entry name" value="Glyco_transf_4"/>
    <property type="match status" value="1"/>
</dbReference>
<dbReference type="PANTHER" id="PTHR45947:SF3">
    <property type="entry name" value="SULFOQUINOVOSYL TRANSFERASE SQD2"/>
    <property type="match status" value="1"/>
</dbReference>
<dbReference type="AlphaFoldDB" id="A0AA92TL10"/>
<dbReference type="GO" id="GO:0016758">
    <property type="term" value="F:hexosyltransferase activity"/>
    <property type="evidence" value="ECO:0007669"/>
    <property type="project" value="TreeGrafter"/>
</dbReference>
<dbReference type="EMBL" id="QRVN01000021">
    <property type="protein sequence ID" value="RGS46394.1"/>
    <property type="molecule type" value="Genomic_DNA"/>
</dbReference>
<dbReference type="Proteomes" id="UP000286113">
    <property type="component" value="Unassembled WGS sequence"/>
</dbReference>
<name>A0AA92TL10_9BACT</name>
<feature type="domain" description="Glycosyl transferase family 1" evidence="1">
    <location>
        <begin position="186"/>
        <end position="338"/>
    </location>
</feature>
<dbReference type="InterPro" id="IPR028098">
    <property type="entry name" value="Glyco_trans_4-like_N"/>
</dbReference>
<sequence length="370" mass="42653">MQKIKVCYVISSLSNQGPPNVLYNIIKYMDFSKFEISIVTMVEEQKISRIDDFIALPIKVVQMSPDRTLNPIAMFKVLKKAVETINPDILHTHCPRSMFLVPFLPKKYKKMETVHIYPGIQQKVMYGKLKGQVVIWLSNFFTKKMDEPIACSESVAQSYWDEQHFRMKAIPNGCSLPLWHTDYNQKESLRKQFGLKKGVKYFIFIGRFSNEKHPEMIIRAFEQMNNPNLGVILLGNGDLYDDLKKHESANILLPGFKSNVYDYLIACDYYISASDVEGLANTLLESMTVGLPCVLSDIPSHKEVINKAVQPMGYTFDNTNMESLLNAIRNVLNLNVESTAKSIREVFEHNYTAKHMSEQYQEEYLKIMEK</sequence>
<dbReference type="InterPro" id="IPR001296">
    <property type="entry name" value="Glyco_trans_1"/>
</dbReference>
<evidence type="ECO:0000259" key="2">
    <source>
        <dbReference type="Pfam" id="PF13439"/>
    </source>
</evidence>
<feature type="domain" description="Glycosyltransferase subfamily 4-like N-terminal" evidence="2">
    <location>
        <begin position="20"/>
        <end position="174"/>
    </location>
</feature>
<proteinExistence type="predicted"/>
<comment type="caution">
    <text evidence="3">The sequence shown here is derived from an EMBL/GenBank/DDBJ whole genome shotgun (WGS) entry which is preliminary data.</text>
</comment>
<dbReference type="SUPFAM" id="SSF53756">
    <property type="entry name" value="UDP-Glycosyltransferase/glycogen phosphorylase"/>
    <property type="match status" value="1"/>
</dbReference>
<evidence type="ECO:0000259" key="1">
    <source>
        <dbReference type="Pfam" id="PF00534"/>
    </source>
</evidence>
<dbReference type="Gene3D" id="3.40.50.2000">
    <property type="entry name" value="Glycogen Phosphorylase B"/>
    <property type="match status" value="2"/>
</dbReference>
<evidence type="ECO:0000313" key="3">
    <source>
        <dbReference type="EMBL" id="RGS46394.1"/>
    </source>
</evidence>
<dbReference type="CDD" id="cd03811">
    <property type="entry name" value="GT4_GT28_WabH-like"/>
    <property type="match status" value="1"/>
</dbReference>
<organism evidence="3 4">
    <name type="scientific">Segatella copri</name>
    <dbReference type="NCBI Taxonomy" id="165179"/>
    <lineage>
        <taxon>Bacteria</taxon>
        <taxon>Pseudomonadati</taxon>
        <taxon>Bacteroidota</taxon>
        <taxon>Bacteroidia</taxon>
        <taxon>Bacteroidales</taxon>
        <taxon>Prevotellaceae</taxon>
        <taxon>Segatella</taxon>
    </lineage>
</organism>